<dbReference type="Pfam" id="PF00596">
    <property type="entry name" value="Aldolase_II"/>
    <property type="match status" value="1"/>
</dbReference>
<dbReference type="InterPro" id="IPR036409">
    <property type="entry name" value="Aldolase_II/adducin_N_sf"/>
</dbReference>
<dbReference type="OrthoDB" id="8859181at2"/>
<organism evidence="3 4">
    <name type="scientific">Polynucleobacter kasalickyi</name>
    <dbReference type="NCBI Taxonomy" id="1938817"/>
    <lineage>
        <taxon>Bacteria</taxon>
        <taxon>Pseudomonadati</taxon>
        <taxon>Pseudomonadota</taxon>
        <taxon>Betaproteobacteria</taxon>
        <taxon>Burkholderiales</taxon>
        <taxon>Burkholderiaceae</taxon>
        <taxon>Polynucleobacter</taxon>
    </lineage>
</organism>
<dbReference type="SUPFAM" id="SSF53639">
    <property type="entry name" value="AraD/HMP-PK domain-like"/>
    <property type="match status" value="1"/>
</dbReference>
<gene>
    <name evidence="3" type="ORF">SAMN06296008_107129</name>
</gene>
<dbReference type="GO" id="GO:0005856">
    <property type="term" value="C:cytoskeleton"/>
    <property type="evidence" value="ECO:0007669"/>
    <property type="project" value="TreeGrafter"/>
</dbReference>
<evidence type="ECO:0000313" key="4">
    <source>
        <dbReference type="Proteomes" id="UP000192708"/>
    </source>
</evidence>
<protein>
    <submittedName>
        <fullName evidence="3">Ribulose-5-phosphate 4-epimerase/Fuculose-1-phosphate aldolase</fullName>
    </submittedName>
</protein>
<dbReference type="NCBIfam" id="NF005451">
    <property type="entry name" value="PRK07044.1"/>
    <property type="match status" value="1"/>
</dbReference>
<dbReference type="InterPro" id="IPR001303">
    <property type="entry name" value="Aldolase_II/adducin_N"/>
</dbReference>
<dbReference type="SMART" id="SM01007">
    <property type="entry name" value="Aldolase_II"/>
    <property type="match status" value="1"/>
</dbReference>
<name>A0A1W2A4Z0_9BURK</name>
<dbReference type="PANTHER" id="PTHR10672:SF3">
    <property type="entry name" value="PROTEIN HU-LI TAI SHAO"/>
    <property type="match status" value="1"/>
</dbReference>
<comment type="similarity">
    <text evidence="1">Belongs to the aldolase class II family.</text>
</comment>
<accession>A0A1W2A4Z0</accession>
<evidence type="ECO:0000256" key="1">
    <source>
        <dbReference type="ARBA" id="ARBA00037961"/>
    </source>
</evidence>
<reference evidence="3 4" key="1">
    <citation type="submission" date="2017-04" db="EMBL/GenBank/DDBJ databases">
        <authorList>
            <person name="Afonso C.L."/>
            <person name="Miller P.J."/>
            <person name="Scott M.A."/>
            <person name="Spackman E."/>
            <person name="Goraichik I."/>
            <person name="Dimitrov K.M."/>
            <person name="Suarez D.L."/>
            <person name="Swayne D.E."/>
        </authorList>
    </citation>
    <scope>NUCLEOTIDE SEQUENCE [LARGE SCALE GENOMIC DNA]</scope>
    <source>
        <strain evidence="3 4">VK13</strain>
    </source>
</reference>
<dbReference type="STRING" id="1938817.SAMN06296008_107129"/>
<dbReference type="InterPro" id="IPR051017">
    <property type="entry name" value="Aldolase-II_Adducin_sf"/>
</dbReference>
<dbReference type="AlphaFoldDB" id="A0A1W2A4Z0"/>
<dbReference type="PANTHER" id="PTHR10672">
    <property type="entry name" value="ADDUCIN"/>
    <property type="match status" value="1"/>
</dbReference>
<dbReference type="RefSeq" id="WP_084283639.1">
    <property type="nucleotide sequence ID" value="NZ_FWXJ01000007.1"/>
</dbReference>
<feature type="domain" description="Class II aldolase/adducin N-terminal" evidence="2">
    <location>
        <begin position="21"/>
        <end position="202"/>
    </location>
</feature>
<dbReference type="Proteomes" id="UP000192708">
    <property type="component" value="Unassembled WGS sequence"/>
</dbReference>
<proteinExistence type="inferred from homology"/>
<dbReference type="Gene3D" id="3.40.225.10">
    <property type="entry name" value="Class II aldolase/adducin N-terminal domain"/>
    <property type="match status" value="1"/>
</dbReference>
<evidence type="ECO:0000259" key="2">
    <source>
        <dbReference type="SMART" id="SM01007"/>
    </source>
</evidence>
<evidence type="ECO:0000313" key="3">
    <source>
        <dbReference type="EMBL" id="SMC55745.1"/>
    </source>
</evidence>
<keyword evidence="4" id="KW-1185">Reference proteome</keyword>
<sequence length="254" mass="28198">MDFSNKDVRSKVSEAEWETRVNLAACYRFAAHFKMTDLIYTHISAKVPGSDNHFLLNAFGLMWDEVQASNLVKITLDGEIVDDPTGLGFNQAGFVIHSAIHEARTDVHCVMHTHTAAGVGVSAQEHGLLPISQHAMRLTNNVAYHAYEGVALNLEERQRLVADIGDKMTLILSNHGLLTCGSTIREAFDYMYYLERACQIQIAALSGGAKLIIPSQEVAEGVAKSFARPGYQERKGEWKALLRMLDKMDPSYKT</sequence>
<dbReference type="GO" id="GO:0051015">
    <property type="term" value="F:actin filament binding"/>
    <property type="evidence" value="ECO:0007669"/>
    <property type="project" value="TreeGrafter"/>
</dbReference>
<dbReference type="EMBL" id="FWXJ01000007">
    <property type="protein sequence ID" value="SMC55745.1"/>
    <property type="molecule type" value="Genomic_DNA"/>
</dbReference>